<evidence type="ECO:0000313" key="4">
    <source>
        <dbReference type="Proteomes" id="UP000435802"/>
    </source>
</evidence>
<keyword evidence="1" id="KW-0732">Signal</keyword>
<reference evidence="3 4" key="1">
    <citation type="submission" date="2019-12" db="EMBL/GenBank/DDBJ databases">
        <title>Shinella kummerowiae sp. nov., a symbiotic bacterium isolated from root nodules of the herbal legume Kummerowia stipulacea.</title>
        <authorList>
            <person name="Gao J."/>
        </authorList>
    </citation>
    <scope>NUCLEOTIDE SEQUENCE [LARGE SCALE GENOMIC DNA]</scope>
    <source>
        <strain evidence="3 4">CCBAU 25048</strain>
    </source>
</reference>
<dbReference type="InterPro" id="IPR020889">
    <property type="entry name" value="LipoPS_assembly_LptD"/>
</dbReference>
<evidence type="ECO:0000256" key="1">
    <source>
        <dbReference type="HAMAP-Rule" id="MF_01411"/>
    </source>
</evidence>
<name>A0A6N8SD03_9HYPH</name>
<comment type="caution">
    <text evidence="3">The sequence shown here is derived from an EMBL/GenBank/DDBJ whole genome shotgun (WGS) entry which is preliminary data.</text>
</comment>
<comment type="subunit">
    <text evidence="1">Component of the lipopolysaccharide transport and assembly complex.</text>
</comment>
<dbReference type="GO" id="GO:1990351">
    <property type="term" value="C:transporter complex"/>
    <property type="evidence" value="ECO:0007669"/>
    <property type="project" value="TreeGrafter"/>
</dbReference>
<dbReference type="Pfam" id="PF04453">
    <property type="entry name" value="LptD"/>
    <property type="match status" value="1"/>
</dbReference>
<dbReference type="HAMAP" id="MF_01411">
    <property type="entry name" value="LPS_assembly_LptD"/>
    <property type="match status" value="1"/>
</dbReference>
<dbReference type="PANTHER" id="PTHR30189">
    <property type="entry name" value="LPS-ASSEMBLY PROTEIN"/>
    <property type="match status" value="1"/>
</dbReference>
<dbReference type="PANTHER" id="PTHR30189:SF1">
    <property type="entry name" value="LPS-ASSEMBLY PROTEIN LPTD"/>
    <property type="match status" value="1"/>
</dbReference>
<keyword evidence="4" id="KW-1185">Reference proteome</keyword>
<comment type="subcellular location">
    <subcellularLocation>
        <location evidence="1">Cell outer membrane</location>
    </subcellularLocation>
</comment>
<dbReference type="InterPro" id="IPR007543">
    <property type="entry name" value="LptD_C"/>
</dbReference>
<sequence>MGAIVSAATLPAWAQAPDIRTMEPNIPDDAKLILAANELVYNKDTEKVIARGAVQINYGGYKLVARQVEYNQKTGRLTAHGNIELIEPTGNRIYGDEMDLSDDFANGFVNALRIETTDLTKLAATSGERVNGEEMILNNAVYTACTPCATNPTHRSLWQIKAERVVQNGRTKTIRLERARFEMFGRPIAYIPALEVPDHTVKRKSGFLFPQFGYEQKLGFGITTPYYFAIAPDMDATVSPTVLTRQGFLLEGEFRKRFHNGQVTLRAAGINQMNPDVFTGNTSDRYEDFRGMVASEGRFKINPRWAFGWDVMVQTDNNFSRTYDLDGLDDRIHANQVYLSGLGRRNSFDLRAFYFDVQDADPVDKLERKQAIAQTLDHEYIVPQPVLGGELSITTNITNVQRDLDDFYSVGGSDRFRGLAGGTTRLTSEVEWKRQFIVPGGLVLTPLLAARGDIHRLDMTAPIGYAGDYENDNSATRAMLTAGLEARYPILATTDYSTHLFEPIAQIYVRPDEDLAGALPNEDSQSFVFDATNLFERDKFSGFDRIEGGSRANLGLRYTGTFDNGVRLRSIIGQSFHLGGVNSFATDDLVNAGANSGLETDSSDYVGMTGIDLPNGLSVASSARLDKSDLSVRRSDTSLRFDGARFETELTYTRIAAQPKYGLADNASELQSAAAFKFKDYWSVFGSLTYDLNRKSLSRNGIGFSYDDRDTVFSIVYEQTRDKSSSTANDWSIGARLMFRTLGDIHVGDTTLAGFE</sequence>
<comment type="similarity">
    <text evidence="1">Belongs to the LptD family.</text>
</comment>
<accession>A0A6N8SD03</accession>
<evidence type="ECO:0000259" key="2">
    <source>
        <dbReference type="Pfam" id="PF04453"/>
    </source>
</evidence>
<keyword evidence="1" id="KW-0998">Cell outer membrane</keyword>
<protein>
    <recommendedName>
        <fullName evidence="1">LPS-assembly protein LptD</fullName>
    </recommendedName>
</protein>
<dbReference type="Gene3D" id="2.60.450.10">
    <property type="entry name" value="Lipopolysaccharide (LPS) transport protein A like domain"/>
    <property type="match status" value="1"/>
</dbReference>
<dbReference type="GO" id="GO:0043165">
    <property type="term" value="P:Gram-negative-bacterium-type cell outer membrane assembly"/>
    <property type="evidence" value="ECO:0007669"/>
    <property type="project" value="UniProtKB-UniRule"/>
</dbReference>
<dbReference type="EMBL" id="WUMK01000006">
    <property type="protein sequence ID" value="MXN46955.1"/>
    <property type="molecule type" value="Genomic_DNA"/>
</dbReference>
<dbReference type="GO" id="GO:0009279">
    <property type="term" value="C:cell outer membrane"/>
    <property type="evidence" value="ECO:0007669"/>
    <property type="project" value="UniProtKB-SubCell"/>
</dbReference>
<feature type="domain" description="LptD C-terminal" evidence="2">
    <location>
        <begin position="289"/>
        <end position="682"/>
    </location>
</feature>
<dbReference type="AlphaFoldDB" id="A0A6N8SD03"/>
<organism evidence="3 4">
    <name type="scientific">Shinella kummerowiae</name>
    <dbReference type="NCBI Taxonomy" id="417745"/>
    <lineage>
        <taxon>Bacteria</taxon>
        <taxon>Pseudomonadati</taxon>
        <taxon>Pseudomonadota</taxon>
        <taxon>Alphaproteobacteria</taxon>
        <taxon>Hyphomicrobiales</taxon>
        <taxon>Rhizobiaceae</taxon>
        <taxon>Shinella</taxon>
    </lineage>
</organism>
<proteinExistence type="inferred from homology"/>
<evidence type="ECO:0000313" key="3">
    <source>
        <dbReference type="EMBL" id="MXN46955.1"/>
    </source>
</evidence>
<comment type="caution">
    <text evidence="1">Lacks conserved residue(s) required for the propagation of feature annotation.</text>
</comment>
<gene>
    <name evidence="1 3" type="primary">lptD</name>
    <name evidence="3" type="ORF">GR138_17310</name>
</gene>
<dbReference type="Proteomes" id="UP000435802">
    <property type="component" value="Unassembled WGS sequence"/>
</dbReference>
<comment type="function">
    <text evidence="1">Involved in the assembly of lipopolysaccharide (LPS) at the surface of the outer membrane.</text>
</comment>
<dbReference type="GO" id="GO:0015920">
    <property type="term" value="P:lipopolysaccharide transport"/>
    <property type="evidence" value="ECO:0007669"/>
    <property type="project" value="InterPro"/>
</dbReference>
<dbReference type="OrthoDB" id="9760225at2"/>
<keyword evidence="1" id="KW-0472">Membrane</keyword>
<dbReference type="InterPro" id="IPR050218">
    <property type="entry name" value="LptD"/>
</dbReference>